<organism evidence="2 3">
    <name type="scientific">Niabella pedocola</name>
    <dbReference type="NCBI Taxonomy" id="1752077"/>
    <lineage>
        <taxon>Bacteria</taxon>
        <taxon>Pseudomonadati</taxon>
        <taxon>Bacteroidota</taxon>
        <taxon>Chitinophagia</taxon>
        <taxon>Chitinophagales</taxon>
        <taxon>Chitinophagaceae</taxon>
        <taxon>Niabella</taxon>
    </lineage>
</organism>
<name>A0ABS8PMS1_9BACT</name>
<evidence type="ECO:0000313" key="2">
    <source>
        <dbReference type="EMBL" id="MCD2422326.1"/>
    </source>
</evidence>
<keyword evidence="2" id="KW-0328">Glycosyltransferase</keyword>
<dbReference type="PANTHER" id="PTHR12526">
    <property type="entry name" value="GLYCOSYLTRANSFERASE"/>
    <property type="match status" value="1"/>
</dbReference>
<keyword evidence="2" id="KW-0808">Transferase</keyword>
<dbReference type="PANTHER" id="PTHR12526:SF630">
    <property type="entry name" value="GLYCOSYLTRANSFERASE"/>
    <property type="match status" value="1"/>
</dbReference>
<comment type="caution">
    <text evidence="2">The sequence shown here is derived from an EMBL/GenBank/DDBJ whole genome shotgun (WGS) entry which is preliminary data.</text>
</comment>
<evidence type="ECO:0000313" key="3">
    <source>
        <dbReference type="Proteomes" id="UP001199816"/>
    </source>
</evidence>
<accession>A0ABS8PMS1</accession>
<protein>
    <submittedName>
        <fullName evidence="2">Glycosyltransferase</fullName>
        <ecNumber evidence="2">2.4.-.-</ecNumber>
    </submittedName>
</protein>
<dbReference type="Pfam" id="PF00534">
    <property type="entry name" value="Glycos_transf_1"/>
    <property type="match status" value="1"/>
</dbReference>
<dbReference type="GO" id="GO:0016757">
    <property type="term" value="F:glycosyltransferase activity"/>
    <property type="evidence" value="ECO:0007669"/>
    <property type="project" value="UniProtKB-KW"/>
</dbReference>
<dbReference type="RefSeq" id="WP_231003229.1">
    <property type="nucleotide sequence ID" value="NZ_JAJNEC010000004.1"/>
</dbReference>
<feature type="domain" description="Glycosyl transferase family 1" evidence="1">
    <location>
        <begin position="227"/>
        <end position="388"/>
    </location>
</feature>
<proteinExistence type="predicted"/>
<dbReference type="InterPro" id="IPR001296">
    <property type="entry name" value="Glyco_trans_1"/>
</dbReference>
<sequence>MKLLLIQHQGFINGQGGTEKICAFLADHFAGTGHAVEIATCENVTGTAVYVRHPNVKVTNIYSPEIIQKHPRRLWNYPGKHPLRWIAGKIRKKRDKLFNHFLYKNTNGKDGLYLFNLRHRARAWKQFIDATAPDLIITMSLSSVLEITYENTYTIPIVNSTNGRPDYDYSNQLWYRSALEMHCLKAAYGHLAAMQILFDSYQSVIPDTFTGKCVTIPNPVPQVTAANRANLLMKKARYKIVSIASLVMSCKQQDLSIAVFSGIAQKYPQWDLYFWGTGPDESVLRDLVEREGLQNRIFLEGFTDNPMETLKQADIFIFPSKFEGFPLALTEAMAAGLPSIGLRSCSGVNELIRHGENGFLATDSAALQQQLEVLISQPETRQQMGTNAHLSMARYAPEHIIEKWAALVRDMQPR</sequence>
<dbReference type="SUPFAM" id="SSF53756">
    <property type="entry name" value="UDP-Glycosyltransferase/glycogen phosphorylase"/>
    <property type="match status" value="1"/>
</dbReference>
<dbReference type="EMBL" id="JAJNEC010000004">
    <property type="protein sequence ID" value="MCD2422326.1"/>
    <property type="molecule type" value="Genomic_DNA"/>
</dbReference>
<keyword evidence="3" id="KW-1185">Reference proteome</keyword>
<dbReference type="EC" id="2.4.-.-" evidence="2"/>
<reference evidence="2 3" key="1">
    <citation type="submission" date="2021-11" db="EMBL/GenBank/DDBJ databases">
        <title>Genomic of Niabella pedocola.</title>
        <authorList>
            <person name="Wu T."/>
        </authorList>
    </citation>
    <scope>NUCLEOTIDE SEQUENCE [LARGE SCALE GENOMIC DNA]</scope>
    <source>
        <strain evidence="2 3">JCM 31011</strain>
    </source>
</reference>
<gene>
    <name evidence="2" type="ORF">LQ567_06095</name>
</gene>
<dbReference type="Proteomes" id="UP001199816">
    <property type="component" value="Unassembled WGS sequence"/>
</dbReference>
<dbReference type="Gene3D" id="3.40.50.2000">
    <property type="entry name" value="Glycogen Phosphorylase B"/>
    <property type="match status" value="2"/>
</dbReference>
<evidence type="ECO:0000259" key="1">
    <source>
        <dbReference type="Pfam" id="PF00534"/>
    </source>
</evidence>